<keyword evidence="3" id="KW-1185">Reference proteome</keyword>
<dbReference type="GO" id="GO:0016887">
    <property type="term" value="F:ATP hydrolysis activity"/>
    <property type="evidence" value="ECO:0007669"/>
    <property type="project" value="InterPro"/>
</dbReference>
<reference evidence="2" key="1">
    <citation type="submission" date="2019-07" db="EMBL/GenBank/DDBJ databases">
        <authorList>
            <person name="Dittberner H."/>
        </authorList>
    </citation>
    <scope>NUCLEOTIDE SEQUENCE [LARGE SCALE GENOMIC DNA]</scope>
</reference>
<feature type="domain" description="ATPase AAA-type core" evidence="1">
    <location>
        <begin position="97"/>
        <end position="159"/>
    </location>
</feature>
<gene>
    <name evidence="2" type="ORF">ANE_LOCUS25415</name>
</gene>
<name>A0A565CN46_9BRAS</name>
<dbReference type="InterPro" id="IPR003959">
    <property type="entry name" value="ATPase_AAA_core"/>
</dbReference>
<accession>A0A565CN46</accession>
<dbReference type="OrthoDB" id="10251412at2759"/>
<evidence type="ECO:0000313" key="3">
    <source>
        <dbReference type="Proteomes" id="UP000489600"/>
    </source>
</evidence>
<evidence type="ECO:0000313" key="2">
    <source>
        <dbReference type="EMBL" id="VVB14971.1"/>
    </source>
</evidence>
<evidence type="ECO:0000259" key="1">
    <source>
        <dbReference type="Pfam" id="PF00004"/>
    </source>
</evidence>
<dbReference type="Proteomes" id="UP000489600">
    <property type="component" value="Unassembled WGS sequence"/>
</dbReference>
<dbReference type="EMBL" id="CABITT030000008">
    <property type="protein sequence ID" value="VVB14971.1"/>
    <property type="molecule type" value="Genomic_DNA"/>
</dbReference>
<dbReference type="AlphaFoldDB" id="A0A565CN46"/>
<dbReference type="Gene3D" id="3.40.50.300">
    <property type="entry name" value="P-loop containing nucleotide triphosphate hydrolases"/>
    <property type="match status" value="1"/>
</dbReference>
<dbReference type="GO" id="GO:0005524">
    <property type="term" value="F:ATP binding"/>
    <property type="evidence" value="ECO:0007669"/>
    <property type="project" value="InterPro"/>
</dbReference>
<dbReference type="SUPFAM" id="SSF52540">
    <property type="entry name" value="P-loop containing nucleoside triphosphate hydrolases"/>
    <property type="match status" value="1"/>
</dbReference>
<sequence>MLRVEIRQKAKDLVFNSYLPFVESKAKEMIKSEKRNLEMHTYSHGSDTWETKSLENHSTFETIVMKEEVKRGLIDDLDRFMRRKDFYNKAGRHWMRYLLHGPPATGKTSLVAAMANYLNFDVYDLKLSRGVKSDFDPRRIILRVKDSAILVVEDIDCSFEGSIDVDIIATVK</sequence>
<dbReference type="Pfam" id="PF00004">
    <property type="entry name" value="AAA"/>
    <property type="match status" value="1"/>
</dbReference>
<dbReference type="InterPro" id="IPR050747">
    <property type="entry name" value="Mitochondrial_chaperone_BCS1"/>
</dbReference>
<comment type="caution">
    <text evidence="2">The sequence shown here is derived from an EMBL/GenBank/DDBJ whole genome shotgun (WGS) entry which is preliminary data.</text>
</comment>
<dbReference type="InterPro" id="IPR027417">
    <property type="entry name" value="P-loop_NTPase"/>
</dbReference>
<dbReference type="PANTHER" id="PTHR23070">
    <property type="entry name" value="BCS1 AAA-TYPE ATPASE"/>
    <property type="match status" value="1"/>
</dbReference>
<organism evidence="2 3">
    <name type="scientific">Arabis nemorensis</name>
    <dbReference type="NCBI Taxonomy" id="586526"/>
    <lineage>
        <taxon>Eukaryota</taxon>
        <taxon>Viridiplantae</taxon>
        <taxon>Streptophyta</taxon>
        <taxon>Embryophyta</taxon>
        <taxon>Tracheophyta</taxon>
        <taxon>Spermatophyta</taxon>
        <taxon>Magnoliopsida</taxon>
        <taxon>eudicotyledons</taxon>
        <taxon>Gunneridae</taxon>
        <taxon>Pentapetalae</taxon>
        <taxon>rosids</taxon>
        <taxon>malvids</taxon>
        <taxon>Brassicales</taxon>
        <taxon>Brassicaceae</taxon>
        <taxon>Arabideae</taxon>
        <taxon>Arabis</taxon>
    </lineage>
</organism>
<proteinExistence type="predicted"/>
<protein>
    <recommendedName>
        <fullName evidence="1">ATPase AAA-type core domain-containing protein</fullName>
    </recommendedName>
</protein>